<dbReference type="FunFam" id="3.30.70.270:FF:000001">
    <property type="entry name" value="Diguanylate cyclase domain protein"/>
    <property type="match status" value="1"/>
</dbReference>
<dbReference type="InterPro" id="IPR029787">
    <property type="entry name" value="Nucleotide_cyclase"/>
</dbReference>
<dbReference type="GO" id="GO:0071111">
    <property type="term" value="F:cyclic-guanylate-specific phosphodiesterase activity"/>
    <property type="evidence" value="ECO:0007669"/>
    <property type="project" value="UniProtKB-EC"/>
</dbReference>
<feature type="domain" description="PAC" evidence="3">
    <location>
        <begin position="870"/>
        <end position="922"/>
    </location>
</feature>
<evidence type="ECO:0000259" key="2">
    <source>
        <dbReference type="PROSITE" id="PS50112"/>
    </source>
</evidence>
<dbReference type="PANTHER" id="PTHR44757">
    <property type="entry name" value="DIGUANYLATE CYCLASE DGCP"/>
    <property type="match status" value="1"/>
</dbReference>
<feature type="domain" description="EAL" evidence="4">
    <location>
        <begin position="1096"/>
        <end position="1350"/>
    </location>
</feature>
<feature type="transmembrane region" description="Helical" evidence="1">
    <location>
        <begin position="38"/>
        <end position="65"/>
    </location>
</feature>
<dbReference type="EMBL" id="MLJW01000089">
    <property type="protein sequence ID" value="OIR00987.1"/>
    <property type="molecule type" value="Genomic_DNA"/>
</dbReference>
<feature type="transmembrane region" description="Helical" evidence="1">
    <location>
        <begin position="6"/>
        <end position="26"/>
    </location>
</feature>
<dbReference type="PANTHER" id="PTHR44757:SF2">
    <property type="entry name" value="BIOFILM ARCHITECTURE MAINTENANCE PROTEIN MBAA"/>
    <property type="match status" value="1"/>
</dbReference>
<dbReference type="SMART" id="SM00065">
    <property type="entry name" value="GAF"/>
    <property type="match status" value="1"/>
</dbReference>
<dbReference type="SUPFAM" id="SSF141868">
    <property type="entry name" value="EAL domain-like"/>
    <property type="match status" value="1"/>
</dbReference>
<dbReference type="CDD" id="cd01949">
    <property type="entry name" value="GGDEF"/>
    <property type="match status" value="1"/>
</dbReference>
<dbReference type="InterPro" id="IPR000160">
    <property type="entry name" value="GGDEF_dom"/>
</dbReference>
<protein>
    <submittedName>
        <fullName evidence="7">Cyclic di-GMP phosphodiesterase Gmr</fullName>
        <ecNumber evidence="7">3.1.4.52</ecNumber>
    </submittedName>
</protein>
<proteinExistence type="predicted"/>
<dbReference type="Pfam" id="PF13426">
    <property type="entry name" value="PAS_9"/>
    <property type="match status" value="3"/>
</dbReference>
<dbReference type="EC" id="3.1.4.52" evidence="7"/>
<dbReference type="InterPro" id="IPR000700">
    <property type="entry name" value="PAS-assoc_C"/>
</dbReference>
<feature type="transmembrane region" description="Helical" evidence="1">
    <location>
        <begin position="71"/>
        <end position="94"/>
    </location>
</feature>
<comment type="caution">
    <text evidence="7">The sequence shown here is derived from an EMBL/GenBank/DDBJ whole genome shotgun (WGS) entry which is preliminary data.</text>
</comment>
<dbReference type="PROSITE" id="PS50924">
    <property type="entry name" value="MHYT"/>
    <property type="match status" value="1"/>
</dbReference>
<keyword evidence="1" id="KW-0472">Membrane</keyword>
<dbReference type="SUPFAM" id="SSF55781">
    <property type="entry name" value="GAF domain-like"/>
    <property type="match status" value="1"/>
</dbReference>
<dbReference type="Pfam" id="PF08448">
    <property type="entry name" value="PAS_4"/>
    <property type="match status" value="1"/>
</dbReference>
<feature type="domain" description="GGDEF" evidence="5">
    <location>
        <begin position="954"/>
        <end position="1087"/>
    </location>
</feature>
<dbReference type="Gene3D" id="3.30.70.270">
    <property type="match status" value="1"/>
</dbReference>
<feature type="domain" description="PAS" evidence="2">
    <location>
        <begin position="797"/>
        <end position="869"/>
    </location>
</feature>
<reference evidence="7" key="1">
    <citation type="submission" date="2016-10" db="EMBL/GenBank/DDBJ databases">
        <title>Sequence of Gallionella enrichment culture.</title>
        <authorList>
            <person name="Poehlein A."/>
            <person name="Muehling M."/>
            <person name="Daniel R."/>
        </authorList>
    </citation>
    <scope>NUCLEOTIDE SEQUENCE</scope>
</reference>
<evidence type="ECO:0000259" key="5">
    <source>
        <dbReference type="PROSITE" id="PS50887"/>
    </source>
</evidence>
<keyword evidence="7" id="KW-0378">Hydrolase</keyword>
<feature type="transmembrane region" description="Helical" evidence="1">
    <location>
        <begin position="106"/>
        <end position="128"/>
    </location>
</feature>
<name>A0A1J5RZ48_9ZZZZ</name>
<dbReference type="SMART" id="SM00086">
    <property type="entry name" value="PAC"/>
    <property type="match status" value="4"/>
</dbReference>
<organism evidence="7">
    <name type="scientific">mine drainage metagenome</name>
    <dbReference type="NCBI Taxonomy" id="410659"/>
    <lineage>
        <taxon>unclassified sequences</taxon>
        <taxon>metagenomes</taxon>
        <taxon>ecological metagenomes</taxon>
    </lineage>
</organism>
<dbReference type="InterPro" id="IPR052155">
    <property type="entry name" value="Biofilm_reg_signaling"/>
</dbReference>
<dbReference type="SMART" id="SM00091">
    <property type="entry name" value="PAS"/>
    <property type="match status" value="4"/>
</dbReference>
<gene>
    <name evidence="7" type="primary">gmr_95</name>
    <name evidence="7" type="ORF">GALL_169510</name>
</gene>
<dbReference type="CDD" id="cd01948">
    <property type="entry name" value="EAL"/>
    <property type="match status" value="1"/>
</dbReference>
<dbReference type="PROSITE" id="PS50112">
    <property type="entry name" value="PAS"/>
    <property type="match status" value="4"/>
</dbReference>
<feature type="domain" description="PAS" evidence="2">
    <location>
        <begin position="372"/>
        <end position="442"/>
    </location>
</feature>
<evidence type="ECO:0000313" key="7">
    <source>
        <dbReference type="EMBL" id="OIR00987.1"/>
    </source>
</evidence>
<dbReference type="InterPro" id="IPR013656">
    <property type="entry name" value="PAS_4"/>
</dbReference>
<dbReference type="Gene3D" id="3.30.450.40">
    <property type="match status" value="1"/>
</dbReference>
<dbReference type="Pfam" id="PF00990">
    <property type="entry name" value="GGDEF"/>
    <property type="match status" value="1"/>
</dbReference>
<feature type="domain" description="PAS" evidence="2">
    <location>
        <begin position="499"/>
        <end position="542"/>
    </location>
</feature>
<dbReference type="InterPro" id="IPR043128">
    <property type="entry name" value="Rev_trsase/Diguanyl_cyclase"/>
</dbReference>
<feature type="domain" description="PAS" evidence="2">
    <location>
        <begin position="244"/>
        <end position="296"/>
    </location>
</feature>
<feature type="transmembrane region" description="Helical" evidence="1">
    <location>
        <begin position="215"/>
        <end position="236"/>
    </location>
</feature>
<dbReference type="InterPro" id="IPR035965">
    <property type="entry name" value="PAS-like_dom_sf"/>
</dbReference>
<sequence length="1350" mass="150652">MLVSWDYPLVLLSVLIAVVGSFTALIQAECMRKSNRRIAKVWMIAGSATLGSTIWAMHFIGMLAFRLPISIGYDVSLTILSGLPAFSAALLSFFVLSKPHIHIRTIFITSILMGAGICLMHYMGMAAIKMSPPISYNLLSVLASAIIAIFASMGALLMMYRGGKIKMQPMLRLALGGLIMGLAISSMHYTSMLGMQIMPGSVCLSRLTGARQETLAVAIALIVFLWFLGGVIFAMLSQRIEKEKISFYHKVIDAIPDAMLISDACGIITMANTQVQKVTGYKIKELNGQALKILVPRRFDGGGHVLVDQFRVGIVPPLKSAECETVILNKNGCEVDVEINVVPMQTRHGLLMLSSLRDISARKAHTVALQTSEAKLSAMFQTINDLVWLKDLDGVYLACNSAFERFFGAKEVDIVGKTDYDFVDKELANFFREHDRLAMGNGSPSVNEEWVTYADNGYRALLETTKTPMRDPAGRLIGVLGIAHDITERKLWEKTLKENEEQFHMVLNISQDGFTVHDLQTRYVEVNDAYCHMLGYSREELLQMTTFDVTLKGPLEIIEHAKKVVETGSDLYETSVRCKDGRILDISVNVIYSKQYKDRFYAFTRDITVHKQYEARIERLKKLYQALSEVNQAIVHMEHQSELFPLVCRCAVEFGGMQTAWISELDASSGLLVQVAKYGINLELVDNIVISTHADIPEGIGPGGTAMRENRSIIVNDIANLKTVHWDKMLSYGYWNAVAAFPICRDGQPFALLCVCHAQVNAFDDEAVALLTEMSVDIAFAIDNFDREEKRKQAEEANQLAASVYQTSSEAMVITDANRQIIDVNPAFIEVTGYSKKEVLGRNSNILRSPKHNQAVYERMKSETAVTGKWQGEMWAQRKNGEVFPMWLITNTVYNDDGSARYRISLFTDITEKKASEELIWQQAHIDSLTGLPNRSMFHDRFKQEINKSHRTGVPLALLYLDLDRFKEVNDTLGHDVGDLLLKETAQRLSMCVRDVDVVSRLGGDEFTIILTEVGDMTGIERVTESILESLSKSFQLGDDIVYVSTSIGITLYPIDATEPEVLLKNADQAMYVAKSAGRNQSSYFAKAMQDVAQKRMRLANDLRVALRNEQIWVAYQPIVDLNTGAIIKAEALARWQHPTLGSISPAEFIPIAESAGLIFEVGDWIFQQALLQVKHWQATYNAEFQVSVNKSPIQIQYTSSKTEPWHVQISKLGLTGKSIVAEITEGLLLDANFSTQEMLLEFRDAGIQVALDDFGTGYSSLSYLQKFDIDYIKIDQSFVRNLSPTSGDMALCEAIIVMAHKLGMKVIAEGIETTDQRYLLTLAGCDYGQGYLFSKPVPASEFEKLLVKV</sequence>
<dbReference type="InterPro" id="IPR000014">
    <property type="entry name" value="PAS"/>
</dbReference>
<dbReference type="InterPro" id="IPR005330">
    <property type="entry name" value="MHYT_dom"/>
</dbReference>
<keyword evidence="1" id="KW-0812">Transmembrane</keyword>
<dbReference type="SUPFAM" id="SSF55073">
    <property type="entry name" value="Nucleotide cyclase"/>
    <property type="match status" value="1"/>
</dbReference>
<dbReference type="SUPFAM" id="SSF55785">
    <property type="entry name" value="PYP-like sensor domain (PAS domain)"/>
    <property type="match status" value="4"/>
</dbReference>
<dbReference type="Pfam" id="PF13185">
    <property type="entry name" value="GAF_2"/>
    <property type="match status" value="1"/>
</dbReference>
<evidence type="ECO:0000259" key="3">
    <source>
        <dbReference type="PROSITE" id="PS50113"/>
    </source>
</evidence>
<feature type="domain" description="PAC" evidence="3">
    <location>
        <begin position="446"/>
        <end position="498"/>
    </location>
</feature>
<dbReference type="SMART" id="SM00052">
    <property type="entry name" value="EAL"/>
    <property type="match status" value="1"/>
</dbReference>
<dbReference type="InterPro" id="IPR003018">
    <property type="entry name" value="GAF"/>
</dbReference>
<dbReference type="NCBIfam" id="TIGR00254">
    <property type="entry name" value="GGDEF"/>
    <property type="match status" value="1"/>
</dbReference>
<dbReference type="PROSITE" id="PS50883">
    <property type="entry name" value="EAL"/>
    <property type="match status" value="1"/>
</dbReference>
<dbReference type="InterPro" id="IPR001633">
    <property type="entry name" value="EAL_dom"/>
</dbReference>
<dbReference type="PROSITE" id="PS50113">
    <property type="entry name" value="PAC"/>
    <property type="match status" value="2"/>
</dbReference>
<dbReference type="Gene3D" id="3.20.20.450">
    <property type="entry name" value="EAL domain"/>
    <property type="match status" value="1"/>
</dbReference>
<evidence type="ECO:0000259" key="4">
    <source>
        <dbReference type="PROSITE" id="PS50883"/>
    </source>
</evidence>
<evidence type="ECO:0000256" key="1">
    <source>
        <dbReference type="SAM" id="Phobius"/>
    </source>
</evidence>
<dbReference type="PROSITE" id="PS50887">
    <property type="entry name" value="GGDEF"/>
    <property type="match status" value="1"/>
</dbReference>
<dbReference type="Gene3D" id="3.30.450.20">
    <property type="entry name" value="PAS domain"/>
    <property type="match status" value="4"/>
</dbReference>
<dbReference type="Pfam" id="PF03707">
    <property type="entry name" value="MHYT"/>
    <property type="match status" value="2"/>
</dbReference>
<feature type="domain" description="MHYT" evidence="6">
    <location>
        <begin position="5"/>
        <end position="198"/>
    </location>
</feature>
<dbReference type="InterPro" id="IPR035919">
    <property type="entry name" value="EAL_sf"/>
</dbReference>
<keyword evidence="1" id="KW-1133">Transmembrane helix</keyword>
<dbReference type="InterPro" id="IPR001610">
    <property type="entry name" value="PAC"/>
</dbReference>
<dbReference type="CDD" id="cd00130">
    <property type="entry name" value="PAS"/>
    <property type="match status" value="4"/>
</dbReference>
<dbReference type="NCBIfam" id="TIGR00229">
    <property type="entry name" value="sensory_box"/>
    <property type="match status" value="4"/>
</dbReference>
<evidence type="ECO:0000259" key="6">
    <source>
        <dbReference type="PROSITE" id="PS50924"/>
    </source>
</evidence>
<feature type="transmembrane region" description="Helical" evidence="1">
    <location>
        <begin position="170"/>
        <end position="189"/>
    </location>
</feature>
<feature type="transmembrane region" description="Helical" evidence="1">
    <location>
        <begin position="134"/>
        <end position="158"/>
    </location>
</feature>
<accession>A0A1J5RZ48</accession>
<dbReference type="Pfam" id="PF00563">
    <property type="entry name" value="EAL"/>
    <property type="match status" value="1"/>
</dbReference>
<dbReference type="SMART" id="SM00267">
    <property type="entry name" value="GGDEF"/>
    <property type="match status" value="1"/>
</dbReference>
<dbReference type="InterPro" id="IPR029016">
    <property type="entry name" value="GAF-like_dom_sf"/>
</dbReference>